<name>A0A2S8BB19_9SPHN</name>
<proteinExistence type="predicted"/>
<dbReference type="GO" id="GO:0016829">
    <property type="term" value="F:lyase activity"/>
    <property type="evidence" value="ECO:0007669"/>
    <property type="project" value="InterPro"/>
</dbReference>
<gene>
    <name evidence="1" type="ORF">CVO77_00900</name>
</gene>
<dbReference type="InterPro" id="IPR052342">
    <property type="entry name" value="MCH/BMMD"/>
</dbReference>
<dbReference type="Pfam" id="PF19315">
    <property type="entry name" value="MC_hydratase"/>
    <property type="match status" value="1"/>
</dbReference>
<organism evidence="1 2">
    <name type="scientific">Sphingopyxis lindanitolerans</name>
    <dbReference type="NCBI Taxonomy" id="2054227"/>
    <lineage>
        <taxon>Bacteria</taxon>
        <taxon>Pseudomonadati</taxon>
        <taxon>Pseudomonadota</taxon>
        <taxon>Alphaproteobacteria</taxon>
        <taxon>Sphingomonadales</taxon>
        <taxon>Sphingomonadaceae</taxon>
        <taxon>Sphingopyxis</taxon>
    </lineage>
</organism>
<keyword evidence="2" id="KW-1185">Reference proteome</keyword>
<dbReference type="CDD" id="cd03451">
    <property type="entry name" value="FkbR2"/>
    <property type="match status" value="1"/>
</dbReference>
<dbReference type="PANTHER" id="PTHR43664">
    <property type="entry name" value="MONOAMINE OXIDASE-RELATED"/>
    <property type="match status" value="1"/>
</dbReference>
<dbReference type="PANTHER" id="PTHR43664:SF1">
    <property type="entry name" value="BETA-METHYLMALYL-COA DEHYDRATASE"/>
    <property type="match status" value="1"/>
</dbReference>
<dbReference type="Gene3D" id="3.10.129.10">
    <property type="entry name" value="Hotdog Thioesterase"/>
    <property type="match status" value="1"/>
</dbReference>
<accession>A0A2S8BB19</accession>
<evidence type="ECO:0000313" key="2">
    <source>
        <dbReference type="Proteomes" id="UP000238954"/>
    </source>
</evidence>
<sequence>MRDGVIEVGPQRYRESFGRYYEEFVVGDVYEHRPGRTITETDNTWFTLLTMNTHPAHFDFEFAKKTEFKKPLVCSPLTVAIMTGQSVSDVSQKSVANLGWKEIRLLKPVFAGDTIYSETEVLEKRESGKRPEQGIVTIKTIGKNQHGEVVCDFVRVMLIWKRGFGPVDD</sequence>
<dbReference type="Proteomes" id="UP000238954">
    <property type="component" value="Chromosome"/>
</dbReference>
<comment type="caution">
    <text evidence="1">The sequence shown here is derived from an EMBL/GenBank/DDBJ whole genome shotgun (WGS) entry which is preliminary data.</text>
</comment>
<dbReference type="EMBL" id="PHFW01000001">
    <property type="protein sequence ID" value="PQM29510.1"/>
    <property type="molecule type" value="Genomic_DNA"/>
</dbReference>
<dbReference type="InterPro" id="IPR029069">
    <property type="entry name" value="HotDog_dom_sf"/>
</dbReference>
<protein>
    <submittedName>
        <fullName evidence="1">Dehydratase</fullName>
    </submittedName>
</protein>
<reference evidence="2" key="1">
    <citation type="submission" date="2017-11" db="EMBL/GenBank/DDBJ databases">
        <title>The complete genome sequence of Sphingopyxis pomeranensis sp. nov. strain WS5A3p.</title>
        <authorList>
            <person name="Kaminski M.A."/>
        </authorList>
    </citation>
    <scope>NUCLEOTIDE SEQUENCE [LARGE SCALE GENOMIC DNA]</scope>
    <source>
        <strain evidence="2">WS5A3p</strain>
    </source>
</reference>
<dbReference type="InterPro" id="IPR048274">
    <property type="entry name" value="MC_hydratase"/>
</dbReference>
<dbReference type="OrthoDB" id="9796589at2"/>
<dbReference type="SUPFAM" id="SSF54637">
    <property type="entry name" value="Thioesterase/thiol ester dehydrase-isomerase"/>
    <property type="match status" value="1"/>
</dbReference>
<evidence type="ECO:0000313" key="1">
    <source>
        <dbReference type="EMBL" id="PQM29510.1"/>
    </source>
</evidence>
<dbReference type="AlphaFoldDB" id="A0A2S8BB19"/>